<feature type="chain" id="PRO_5015473772" evidence="1">
    <location>
        <begin position="24"/>
        <end position="365"/>
    </location>
</feature>
<accession>A0A2S8S7H9</accession>
<dbReference type="PROSITE" id="PS50983">
    <property type="entry name" value="FE_B12_PBP"/>
    <property type="match status" value="1"/>
</dbReference>
<organism evidence="3 4">
    <name type="scientific">Albidovulum denitrificans</name>
    <dbReference type="NCBI Taxonomy" id="404881"/>
    <lineage>
        <taxon>Bacteria</taxon>
        <taxon>Pseudomonadati</taxon>
        <taxon>Pseudomonadota</taxon>
        <taxon>Alphaproteobacteria</taxon>
        <taxon>Rhodobacterales</taxon>
        <taxon>Paracoccaceae</taxon>
        <taxon>Albidovulum</taxon>
    </lineage>
</organism>
<evidence type="ECO:0000313" key="3">
    <source>
        <dbReference type="EMBL" id="PQV56740.1"/>
    </source>
</evidence>
<proteinExistence type="predicted"/>
<dbReference type="RefSeq" id="WP_105514902.1">
    <property type="nucleotide sequence ID" value="NZ_PVEP01000004.1"/>
</dbReference>
<evidence type="ECO:0000256" key="1">
    <source>
        <dbReference type="SAM" id="SignalP"/>
    </source>
</evidence>
<evidence type="ECO:0000313" key="4">
    <source>
        <dbReference type="Proteomes" id="UP000238338"/>
    </source>
</evidence>
<dbReference type="InterPro" id="IPR002491">
    <property type="entry name" value="ABC_transptr_periplasmic_BD"/>
</dbReference>
<keyword evidence="1" id="KW-0732">Signal</keyword>
<name>A0A2S8S7H9_9RHOB</name>
<keyword evidence="4" id="KW-1185">Reference proteome</keyword>
<dbReference type="PANTHER" id="PTHR30535:SF34">
    <property type="entry name" value="MOLYBDATE-BINDING PROTEIN MOLA"/>
    <property type="match status" value="1"/>
</dbReference>
<gene>
    <name evidence="3" type="ORF">LX70_02314</name>
</gene>
<comment type="caution">
    <text evidence="3">The sequence shown here is derived from an EMBL/GenBank/DDBJ whole genome shotgun (WGS) entry which is preliminary data.</text>
</comment>
<dbReference type="Pfam" id="PF01497">
    <property type="entry name" value="Peripla_BP_2"/>
    <property type="match status" value="1"/>
</dbReference>
<sequence length="365" mass="39384">MTLFTRGLASAALFLGLTLPATAEITVTDLRDRTVTLEKPAERVLLGFYYEDFLAVTGPGAVDRIVALSKSPWADWRPGQWAAYTAAFPQLNDLPDVGDTESATFSVEAAIAARPDLVLLAGWQYDALGENVAQFEAAGIPVVTLDYNAQTVEKHVLSTRVLGAVMGQPERAEKLASLYQSRMQDTLDRVAKAGPSAKKVYVELAQKGPDEVGNSYGKGMWAGVIEMVGGQNIAKGQIENWGPLSPEYVLAEQPDIILLAGSEWLNKPAAVLLGFGADPALAQDRMAAYLGRPGWSELPAVKAGEVYGIYHGGTRALSDYVYVRYIAKALHPDAFADVDPAAEIADHYHDWLPIDAAGIFVVKYE</sequence>
<evidence type="ECO:0000259" key="2">
    <source>
        <dbReference type="PROSITE" id="PS50983"/>
    </source>
</evidence>
<dbReference type="InterPro" id="IPR050902">
    <property type="entry name" value="ABC_Transporter_SBP"/>
</dbReference>
<dbReference type="Gene3D" id="3.40.50.1980">
    <property type="entry name" value="Nitrogenase molybdenum iron protein domain"/>
    <property type="match status" value="2"/>
</dbReference>
<dbReference type="PANTHER" id="PTHR30535">
    <property type="entry name" value="VITAMIN B12-BINDING PROTEIN"/>
    <property type="match status" value="1"/>
</dbReference>
<dbReference type="Proteomes" id="UP000238338">
    <property type="component" value="Unassembled WGS sequence"/>
</dbReference>
<dbReference type="AlphaFoldDB" id="A0A2S8S7H9"/>
<reference evidence="3 4" key="1">
    <citation type="submission" date="2018-02" db="EMBL/GenBank/DDBJ databases">
        <title>Genomic Encyclopedia of Archaeal and Bacterial Type Strains, Phase II (KMG-II): from individual species to whole genera.</title>
        <authorList>
            <person name="Goeker M."/>
        </authorList>
    </citation>
    <scope>NUCLEOTIDE SEQUENCE [LARGE SCALE GENOMIC DNA]</scope>
    <source>
        <strain evidence="3 4">DSM 18921</strain>
    </source>
</reference>
<feature type="domain" description="Fe/B12 periplasmic-binding" evidence="2">
    <location>
        <begin position="33"/>
        <end position="338"/>
    </location>
</feature>
<dbReference type="EMBL" id="PVEP01000004">
    <property type="protein sequence ID" value="PQV56740.1"/>
    <property type="molecule type" value="Genomic_DNA"/>
</dbReference>
<dbReference type="OrthoDB" id="9775594at2"/>
<dbReference type="SUPFAM" id="SSF53807">
    <property type="entry name" value="Helical backbone' metal receptor"/>
    <property type="match status" value="1"/>
</dbReference>
<feature type="signal peptide" evidence="1">
    <location>
        <begin position="1"/>
        <end position="23"/>
    </location>
</feature>
<protein>
    <submittedName>
        <fullName evidence="3">ABC-type Fe3+-hydroxamate transport system substrate-binding protein</fullName>
    </submittedName>
</protein>